<dbReference type="STRING" id="1356854.N007_01695"/>
<sequence>MSQNEYGKHCIVGLDIGTTTAKAIAYHQDGTEITSYSARVRTNSDDDGTAVQDPEEVYASVTGVFTAVCRDVIGAGFTIDAVGFSAAMHSLIPMDDENTPLFPAMLWLDARPSQEATSLWNSPVGKDIYRHTGTPIHAMAPVAKIAWFRQAYPQLFKRTARFVSIKEYVWHRWFGVWEVDHAIASATGLFDATAFDWYAPALTYAGITPKQLSTLVPTDHIRTLDISPWIGDVTKSVSQIPVCIGGSDGVLATVAAGAMNGEKMVLTMGTSLAIRTGYRHHSSHESIRAFSYPLAEDQYVVGAPSNSGGVVLDWLYRNVLTEAGEQFAERFPLLVEEAGNLTADDLFCIPYVSGERAPIWDESASLSFIGLKRYHSQAHFMRAGIEGVLFNAYWIAQQLMTSLGTPKRLIVSGKLFQQAWVRQWTADLFNVEIEAQAEIDGATLGAAMVANEAIGNRPMEIHHEALDVTTPSADAHERLVQKFERFRQLCTAVLPETSANSAAPQLR</sequence>
<dbReference type="PANTHER" id="PTHR43095:SF2">
    <property type="entry name" value="GLUCONOKINASE"/>
    <property type="match status" value="1"/>
</dbReference>
<reference evidence="5" key="1">
    <citation type="journal article" date="2022" name="G3 (Bethesda)">
        <title>Unveiling the complete genome sequence of Alicyclobacillus acidoterrestris DSM 3922T, a taint-producing strain.</title>
        <authorList>
            <person name="Leonardo I.C."/>
            <person name="Barreto Crespo M.T."/>
            <person name="Gaspar F.B."/>
        </authorList>
    </citation>
    <scope>NUCLEOTIDE SEQUENCE [LARGE SCALE GENOMIC DNA]</scope>
    <source>
        <strain evidence="5">DSM 3922</strain>
    </source>
</reference>
<dbReference type="GO" id="GO:0016301">
    <property type="term" value="F:kinase activity"/>
    <property type="evidence" value="ECO:0007669"/>
    <property type="project" value="UniProtKB-KW"/>
</dbReference>
<evidence type="ECO:0000256" key="3">
    <source>
        <dbReference type="ARBA" id="ARBA00022777"/>
    </source>
</evidence>
<dbReference type="EMBL" id="CP080467">
    <property type="protein sequence ID" value="UNO49467.1"/>
    <property type="molecule type" value="Genomic_DNA"/>
</dbReference>
<dbReference type="PANTHER" id="PTHR43095">
    <property type="entry name" value="SUGAR KINASE"/>
    <property type="match status" value="1"/>
</dbReference>
<evidence type="ECO:0000313" key="4">
    <source>
        <dbReference type="EMBL" id="UNO49467.1"/>
    </source>
</evidence>
<accession>T0BP60</accession>
<accession>A0A9E6ZFT2</accession>
<dbReference type="KEGG" id="aaco:K1I37_02640"/>
<dbReference type="Pfam" id="PF02782">
    <property type="entry name" value="FGGY_C"/>
    <property type="match status" value="1"/>
</dbReference>
<protein>
    <submittedName>
        <fullName evidence="4">Gluconokinase</fullName>
    </submittedName>
</protein>
<keyword evidence="5" id="KW-1185">Reference proteome</keyword>
<name>T0BP60_ALIAG</name>
<comment type="similarity">
    <text evidence="1">Belongs to the FGGY kinase family.</text>
</comment>
<dbReference type="AlphaFoldDB" id="T0BP60"/>
<keyword evidence="2" id="KW-0808">Transferase</keyword>
<dbReference type="InterPro" id="IPR000577">
    <property type="entry name" value="Carb_kinase_FGGY"/>
</dbReference>
<dbReference type="GO" id="GO:0005975">
    <property type="term" value="P:carbohydrate metabolic process"/>
    <property type="evidence" value="ECO:0007669"/>
    <property type="project" value="InterPro"/>
</dbReference>
<dbReference type="PIRSF" id="PIRSF000538">
    <property type="entry name" value="GlpK"/>
    <property type="match status" value="1"/>
</dbReference>
<dbReference type="InterPro" id="IPR018485">
    <property type="entry name" value="FGGY_C"/>
</dbReference>
<dbReference type="Gene3D" id="3.30.420.40">
    <property type="match status" value="2"/>
</dbReference>
<evidence type="ECO:0000256" key="1">
    <source>
        <dbReference type="ARBA" id="ARBA00009156"/>
    </source>
</evidence>
<keyword evidence="3" id="KW-0418">Kinase</keyword>
<evidence type="ECO:0000313" key="5">
    <source>
        <dbReference type="Proteomes" id="UP000829401"/>
    </source>
</evidence>
<dbReference type="SUPFAM" id="SSF53067">
    <property type="entry name" value="Actin-like ATPase domain"/>
    <property type="match status" value="2"/>
</dbReference>
<dbReference type="Pfam" id="PF00370">
    <property type="entry name" value="FGGY_N"/>
    <property type="match status" value="1"/>
</dbReference>
<dbReference type="InterPro" id="IPR050406">
    <property type="entry name" value="FGGY_Carb_Kinase"/>
</dbReference>
<dbReference type="eggNOG" id="COG1070">
    <property type="taxonomic scope" value="Bacteria"/>
</dbReference>
<dbReference type="CDD" id="cd07770">
    <property type="entry name" value="ASKHA_NBD_FGGY_GntK"/>
    <property type="match status" value="1"/>
</dbReference>
<dbReference type="Proteomes" id="UP000829401">
    <property type="component" value="Chromosome"/>
</dbReference>
<dbReference type="InterPro" id="IPR043129">
    <property type="entry name" value="ATPase_NBD"/>
</dbReference>
<evidence type="ECO:0000256" key="2">
    <source>
        <dbReference type="ARBA" id="ARBA00022679"/>
    </source>
</evidence>
<proteinExistence type="inferred from homology"/>
<dbReference type="InterPro" id="IPR018484">
    <property type="entry name" value="FGGY_N"/>
</dbReference>
<dbReference type="RefSeq" id="WP_021298127.1">
    <property type="nucleotide sequence ID" value="NZ_AURB01000175.1"/>
</dbReference>
<organism evidence="4 5">
    <name type="scientific">Alicyclobacillus acidoterrestris (strain ATCC 49025 / DSM 3922 / CIP 106132 / NCIMB 13137 / GD3B)</name>
    <dbReference type="NCBI Taxonomy" id="1356854"/>
    <lineage>
        <taxon>Bacteria</taxon>
        <taxon>Bacillati</taxon>
        <taxon>Bacillota</taxon>
        <taxon>Bacilli</taxon>
        <taxon>Bacillales</taxon>
        <taxon>Alicyclobacillaceae</taxon>
        <taxon>Alicyclobacillus</taxon>
    </lineage>
</organism>
<gene>
    <name evidence="4" type="ORF">K1I37_02640</name>
</gene>